<dbReference type="InterPro" id="IPR051533">
    <property type="entry name" value="WaaL-like"/>
</dbReference>
<accession>A0A6B9ZMQ2</accession>
<dbReference type="GO" id="GO:0016874">
    <property type="term" value="F:ligase activity"/>
    <property type="evidence" value="ECO:0007669"/>
    <property type="project" value="UniProtKB-KW"/>
</dbReference>
<dbReference type="Pfam" id="PF04932">
    <property type="entry name" value="Wzy_C"/>
    <property type="match status" value="1"/>
</dbReference>
<feature type="transmembrane region" description="Helical" evidence="5">
    <location>
        <begin position="217"/>
        <end position="234"/>
    </location>
</feature>
<feature type="transmembrane region" description="Helical" evidence="5">
    <location>
        <begin position="246"/>
        <end position="267"/>
    </location>
</feature>
<feature type="transmembrane region" description="Helical" evidence="5">
    <location>
        <begin position="43"/>
        <end position="62"/>
    </location>
</feature>
<keyword evidence="4 5" id="KW-0472">Membrane</keyword>
<keyword evidence="7" id="KW-0436">Ligase</keyword>
<evidence type="ECO:0000256" key="5">
    <source>
        <dbReference type="SAM" id="Phobius"/>
    </source>
</evidence>
<gene>
    <name evidence="7" type="ORF">GWR21_29285</name>
</gene>
<sequence length="604" mass="68637">MVTKILNWLYKYLGLICCCCLFGYYLTAYPYTTNLELDQSAHYPLFAVCSGVFLNFLIWSVVDEEDFSLFRICYIVVIVFFLLLSYYDSPILYSGNEHLYNLYCAALAGYIFLFHVEGRLIKYFLYFIIVSAAVEIGKAYLQVFADHGSIPLSLAITGYFDNSAALSVFLVATFPIIVYCVIVPAGHRFGKWVSIGGYLLITLLILGLLAITVSRTSILTLMVINGLMGLSAYGRAAWVWVMRHKALTAFIGIIIIGFGLWAIHSLYHLKYQSAEGRMLIWEVCWQHIKDRPLLGTGPGTFSYWYPQWQAEYFQTHHKVPTAYFLSAGETINAFNEYVQLLCEVGILRMLLLAGSLFIFFRSSNGHPGERLAWTLKITVAAILISGFTFYSFHCTPLLMLLVLFVLKGSYDADSSIFLRSDARLRYPILVVISALVLFCGVKNYSQVCAIANLTIAENMHNLSPAELSALERDVSINLSRDGKALTRMGMVLLEYGELPRAKQCFSDSHCYYRGYQNSLQLANCYAEEGDYANALNRFRYLSYYLPSKFGPRYEQMKLLQRMNRHVEAKNVAKYIITMPVKIPSPTVTRIKEEARLFIEGKTDQ</sequence>
<dbReference type="PANTHER" id="PTHR37422">
    <property type="entry name" value="TEICHURONIC ACID BIOSYNTHESIS PROTEIN TUAE"/>
    <property type="match status" value="1"/>
</dbReference>
<feature type="transmembrane region" description="Helical" evidence="5">
    <location>
        <begin position="192"/>
        <end position="211"/>
    </location>
</feature>
<keyword evidence="2 5" id="KW-0812">Transmembrane</keyword>
<feature type="transmembrane region" description="Helical" evidence="5">
    <location>
        <begin position="123"/>
        <end position="144"/>
    </location>
</feature>
<dbReference type="InterPro" id="IPR011990">
    <property type="entry name" value="TPR-like_helical_dom_sf"/>
</dbReference>
<feature type="transmembrane region" description="Helical" evidence="5">
    <location>
        <begin position="337"/>
        <end position="360"/>
    </location>
</feature>
<evidence type="ECO:0000256" key="1">
    <source>
        <dbReference type="ARBA" id="ARBA00004141"/>
    </source>
</evidence>
<evidence type="ECO:0000313" key="8">
    <source>
        <dbReference type="Proteomes" id="UP000476411"/>
    </source>
</evidence>
<feature type="transmembrane region" description="Helical" evidence="5">
    <location>
        <begin position="164"/>
        <end position="185"/>
    </location>
</feature>
<dbReference type="RefSeq" id="WP_162335244.1">
    <property type="nucleotide sequence ID" value="NZ_CP048113.1"/>
</dbReference>
<evidence type="ECO:0000256" key="2">
    <source>
        <dbReference type="ARBA" id="ARBA00022692"/>
    </source>
</evidence>
<dbReference type="KEGG" id="chih:GWR21_29285"/>
<proteinExistence type="predicted"/>
<evidence type="ECO:0000259" key="6">
    <source>
        <dbReference type="Pfam" id="PF04932"/>
    </source>
</evidence>
<reference evidence="7 8" key="1">
    <citation type="submission" date="2020-01" db="EMBL/GenBank/DDBJ databases">
        <title>Complete genome sequence of Chitinophaga sp. H33E-04 isolated from quinoa roots.</title>
        <authorList>
            <person name="Weon H.-Y."/>
            <person name="Lee S.A."/>
        </authorList>
    </citation>
    <scope>NUCLEOTIDE SEQUENCE [LARGE SCALE GENOMIC DNA]</scope>
    <source>
        <strain evidence="7 8">H33E-04</strain>
    </source>
</reference>
<protein>
    <submittedName>
        <fullName evidence="7">O-antigen ligase family protein</fullName>
    </submittedName>
</protein>
<evidence type="ECO:0000256" key="4">
    <source>
        <dbReference type="ARBA" id="ARBA00023136"/>
    </source>
</evidence>
<feature type="transmembrane region" description="Helical" evidence="5">
    <location>
        <begin position="381"/>
        <end position="406"/>
    </location>
</feature>
<feature type="transmembrane region" description="Helical" evidence="5">
    <location>
        <begin position="12"/>
        <end position="31"/>
    </location>
</feature>
<feature type="transmembrane region" description="Helical" evidence="5">
    <location>
        <begin position="426"/>
        <end position="444"/>
    </location>
</feature>
<keyword evidence="3 5" id="KW-1133">Transmembrane helix</keyword>
<keyword evidence="8" id="KW-1185">Reference proteome</keyword>
<dbReference type="AlphaFoldDB" id="A0A6B9ZMQ2"/>
<evidence type="ECO:0000313" key="7">
    <source>
        <dbReference type="EMBL" id="QHS63528.1"/>
    </source>
</evidence>
<dbReference type="Proteomes" id="UP000476411">
    <property type="component" value="Chromosome"/>
</dbReference>
<dbReference type="EMBL" id="CP048113">
    <property type="protein sequence ID" value="QHS63528.1"/>
    <property type="molecule type" value="Genomic_DNA"/>
</dbReference>
<feature type="transmembrane region" description="Helical" evidence="5">
    <location>
        <begin position="99"/>
        <end position="116"/>
    </location>
</feature>
<feature type="transmembrane region" description="Helical" evidence="5">
    <location>
        <begin position="69"/>
        <end position="87"/>
    </location>
</feature>
<dbReference type="Gene3D" id="1.25.40.10">
    <property type="entry name" value="Tetratricopeptide repeat domain"/>
    <property type="match status" value="1"/>
</dbReference>
<evidence type="ECO:0000256" key="3">
    <source>
        <dbReference type="ARBA" id="ARBA00022989"/>
    </source>
</evidence>
<dbReference type="PANTHER" id="PTHR37422:SF13">
    <property type="entry name" value="LIPOPOLYSACCHARIDE BIOSYNTHESIS PROTEIN PA4999-RELATED"/>
    <property type="match status" value="1"/>
</dbReference>
<organism evidence="7 8">
    <name type="scientific">Chitinophaga agri</name>
    <dbReference type="NCBI Taxonomy" id="2703787"/>
    <lineage>
        <taxon>Bacteria</taxon>
        <taxon>Pseudomonadati</taxon>
        <taxon>Bacteroidota</taxon>
        <taxon>Chitinophagia</taxon>
        <taxon>Chitinophagales</taxon>
        <taxon>Chitinophagaceae</taxon>
        <taxon>Chitinophaga</taxon>
    </lineage>
</organism>
<comment type="subcellular location">
    <subcellularLocation>
        <location evidence="1">Membrane</location>
        <topology evidence="1">Multi-pass membrane protein</topology>
    </subcellularLocation>
</comment>
<name>A0A6B9ZMQ2_9BACT</name>
<dbReference type="SUPFAM" id="SSF48452">
    <property type="entry name" value="TPR-like"/>
    <property type="match status" value="1"/>
</dbReference>
<dbReference type="GO" id="GO:0016020">
    <property type="term" value="C:membrane"/>
    <property type="evidence" value="ECO:0007669"/>
    <property type="project" value="UniProtKB-SubCell"/>
</dbReference>
<feature type="domain" description="O-antigen ligase-related" evidence="6">
    <location>
        <begin position="201"/>
        <end position="352"/>
    </location>
</feature>
<dbReference type="InterPro" id="IPR007016">
    <property type="entry name" value="O-antigen_ligase-rel_domated"/>
</dbReference>